<comment type="caution">
    <text evidence="1">The sequence shown here is derived from an EMBL/GenBank/DDBJ whole genome shotgun (WGS) entry which is preliminary data.</text>
</comment>
<proteinExistence type="predicted"/>
<evidence type="ECO:0000313" key="1">
    <source>
        <dbReference type="EMBL" id="OQP47301.1"/>
    </source>
</evidence>
<name>A0A1V9EMJ2_9BACT</name>
<gene>
    <name evidence="1" type="ORF">A4H97_07300</name>
</gene>
<dbReference type="EMBL" id="LVXG01000023">
    <property type="protein sequence ID" value="OQP47301.1"/>
    <property type="molecule type" value="Genomic_DNA"/>
</dbReference>
<protein>
    <submittedName>
        <fullName evidence="1">Uncharacterized protein</fullName>
    </submittedName>
</protein>
<keyword evidence="2" id="KW-1185">Reference proteome</keyword>
<reference evidence="2" key="1">
    <citation type="submission" date="2016-04" db="EMBL/GenBank/DDBJ databases">
        <authorList>
            <person name="Chen L."/>
            <person name="Zhuang W."/>
            <person name="Wang G."/>
        </authorList>
    </citation>
    <scope>NUCLEOTIDE SEQUENCE [LARGE SCALE GENOMIC DNA]</scope>
    <source>
        <strain evidence="2">17621</strain>
    </source>
</reference>
<evidence type="ECO:0000313" key="2">
    <source>
        <dbReference type="Proteomes" id="UP000192610"/>
    </source>
</evidence>
<organism evidence="1 2">
    <name type="scientific">Niastella yeongjuensis</name>
    <dbReference type="NCBI Taxonomy" id="354355"/>
    <lineage>
        <taxon>Bacteria</taxon>
        <taxon>Pseudomonadati</taxon>
        <taxon>Bacteroidota</taxon>
        <taxon>Chitinophagia</taxon>
        <taxon>Chitinophagales</taxon>
        <taxon>Chitinophagaceae</taxon>
        <taxon>Niastella</taxon>
    </lineage>
</organism>
<dbReference type="AlphaFoldDB" id="A0A1V9EMJ2"/>
<accession>A0A1V9EMJ2</accession>
<dbReference type="Proteomes" id="UP000192610">
    <property type="component" value="Unassembled WGS sequence"/>
</dbReference>
<sequence>MCFIACSAPNKKDSKQIQENTAEIKPGPQIKENTDPQWLTYTDTVDDFVVGYKYSKNYISEHMENAMCIGKPIKDVDAWPRNTMNCSLWMDDIDGGNVRPIDTLIQYSMDQLKEGVQQSRNSITIADVKGLRVIFAGENDKKKILKQEIFFTKYNTFFDLINDSLPERDFQVYINSLKIGKTNVAP</sequence>